<keyword evidence="1" id="KW-0812">Transmembrane</keyword>
<dbReference type="EMBL" id="GG745550">
    <property type="protein sequence ID" value="EFD92923.1"/>
    <property type="molecule type" value="Genomic_DNA"/>
</dbReference>
<organism evidence="2 3">
    <name type="scientific">Candidatus Parvarchaeum acidophilus ARMAN-5</name>
    <dbReference type="NCBI Taxonomy" id="662762"/>
    <lineage>
        <taxon>Archaea</taxon>
        <taxon>Candidatus Parvarchaeota</taxon>
        <taxon>Candidatus Parvarchaeum</taxon>
    </lineage>
</organism>
<feature type="transmembrane region" description="Helical" evidence="1">
    <location>
        <begin position="12"/>
        <end position="34"/>
    </location>
</feature>
<keyword evidence="1" id="KW-0472">Membrane</keyword>
<accession>D6GUZ6</accession>
<gene>
    <name evidence="2" type="ORF">BJBARM5_0296</name>
</gene>
<dbReference type="Proteomes" id="UP000009376">
    <property type="component" value="Unassembled WGS sequence"/>
</dbReference>
<sequence>MSAKKAQYSTEYVIIIAIGIGLIASFLFYAVFFYGSFASTSSANDITNVASSIAKQANYVSAQGVGSIQTFPITIPLLEPQYSFFCGDIIKLQTTTELGVASPAGNVSGMLPLTGGTYVAFVKEDYNQTFIGLKFAVSLIIQSDTISASSSSETLNYNLKFYNYSLDPIPTPVTFNLSVFTTDGVYVASLLGSTSSSSPNKISGTLSLPLSNLNLYVVEVTPSSSGDYASACVSVN</sequence>
<protein>
    <submittedName>
        <fullName evidence="2">Uncharacterized protein</fullName>
    </submittedName>
</protein>
<name>D6GUZ6_PARA5</name>
<evidence type="ECO:0000313" key="3">
    <source>
        <dbReference type="Proteomes" id="UP000009376"/>
    </source>
</evidence>
<evidence type="ECO:0000313" key="2">
    <source>
        <dbReference type="EMBL" id="EFD92923.1"/>
    </source>
</evidence>
<keyword evidence="1" id="KW-1133">Transmembrane helix</keyword>
<reference evidence="2 3" key="1">
    <citation type="journal article" date="2010" name="Proc. Natl. Acad. Sci. U.S.A.">
        <title>Enigmatic, ultrasmall, uncultivated Archaea.</title>
        <authorList>
            <person name="Baker B.J."/>
            <person name="Comolli L.R."/>
            <person name="Dick G.J."/>
            <person name="Hauser L.J."/>
            <person name="Hyatt D."/>
            <person name="Dill B.D."/>
            <person name="Land M.L."/>
            <person name="Verberkmoes N.C."/>
            <person name="Hettich R.L."/>
            <person name="Banfield J.F."/>
        </authorList>
    </citation>
    <scope>NUCLEOTIDE SEQUENCE [LARGE SCALE GENOMIC DNA]</scope>
</reference>
<evidence type="ECO:0000256" key="1">
    <source>
        <dbReference type="SAM" id="Phobius"/>
    </source>
</evidence>
<dbReference type="AlphaFoldDB" id="D6GUZ6"/>
<proteinExistence type="predicted"/>